<evidence type="ECO:0000313" key="3">
    <source>
        <dbReference type="EMBL" id="MQM72431.1"/>
    </source>
</evidence>
<feature type="domain" description="CAAX prenyl protease 2/Lysostaphin resistance protein A-like" evidence="2">
    <location>
        <begin position="117"/>
        <end position="220"/>
    </location>
</feature>
<feature type="transmembrane region" description="Helical" evidence="1">
    <location>
        <begin position="241"/>
        <end position="263"/>
    </location>
</feature>
<feature type="transmembrane region" description="Helical" evidence="1">
    <location>
        <begin position="82"/>
        <end position="105"/>
    </location>
</feature>
<keyword evidence="1" id="KW-1133">Transmembrane helix</keyword>
<keyword evidence="4" id="KW-1185">Reference proteome</keyword>
<dbReference type="AlphaFoldDB" id="A0A6L5GQA8"/>
<name>A0A6L5GQA8_9FIRM</name>
<dbReference type="Proteomes" id="UP000473648">
    <property type="component" value="Unassembled WGS sequence"/>
</dbReference>
<evidence type="ECO:0000259" key="2">
    <source>
        <dbReference type="Pfam" id="PF02517"/>
    </source>
</evidence>
<keyword evidence="3" id="KW-0482">Metalloprotease</keyword>
<keyword evidence="1" id="KW-0812">Transmembrane</keyword>
<dbReference type="GO" id="GO:0080120">
    <property type="term" value="P:CAAX-box protein maturation"/>
    <property type="evidence" value="ECO:0007669"/>
    <property type="project" value="UniProtKB-ARBA"/>
</dbReference>
<feature type="transmembrane region" description="Helical" evidence="1">
    <location>
        <begin position="16"/>
        <end position="35"/>
    </location>
</feature>
<proteinExistence type="predicted"/>
<dbReference type="Pfam" id="PF02517">
    <property type="entry name" value="Rce1-like"/>
    <property type="match status" value="1"/>
</dbReference>
<protein>
    <submittedName>
        <fullName evidence="3">CPBP family intramembrane metalloprotease</fullName>
    </submittedName>
</protein>
<dbReference type="GO" id="GO:0006508">
    <property type="term" value="P:proteolysis"/>
    <property type="evidence" value="ECO:0007669"/>
    <property type="project" value="UniProtKB-KW"/>
</dbReference>
<dbReference type="InterPro" id="IPR003675">
    <property type="entry name" value="Rce1/LyrA-like_dom"/>
</dbReference>
<keyword evidence="1" id="KW-0472">Membrane</keyword>
<dbReference type="PANTHER" id="PTHR36435">
    <property type="entry name" value="SLR1288 PROTEIN"/>
    <property type="match status" value="1"/>
</dbReference>
<feature type="transmembrane region" description="Helical" evidence="1">
    <location>
        <begin position="117"/>
        <end position="136"/>
    </location>
</feature>
<feature type="transmembrane region" description="Helical" evidence="1">
    <location>
        <begin position="185"/>
        <end position="203"/>
    </location>
</feature>
<accession>A0A6L5GQA8</accession>
<gene>
    <name evidence="3" type="ORF">FRC53_03175</name>
</gene>
<dbReference type="GO" id="GO:0008237">
    <property type="term" value="F:metallopeptidase activity"/>
    <property type="evidence" value="ECO:0007669"/>
    <property type="project" value="UniProtKB-KW"/>
</dbReference>
<dbReference type="GO" id="GO:0004175">
    <property type="term" value="F:endopeptidase activity"/>
    <property type="evidence" value="ECO:0007669"/>
    <property type="project" value="UniProtKB-ARBA"/>
</dbReference>
<dbReference type="PANTHER" id="PTHR36435:SF1">
    <property type="entry name" value="CAAX AMINO TERMINAL PROTEASE FAMILY PROTEIN"/>
    <property type="match status" value="1"/>
</dbReference>
<keyword evidence="3" id="KW-0645">Protease</keyword>
<feature type="transmembrane region" description="Helical" evidence="1">
    <location>
        <begin position="156"/>
        <end position="173"/>
    </location>
</feature>
<dbReference type="InterPro" id="IPR052710">
    <property type="entry name" value="CAAX_protease"/>
</dbReference>
<reference evidence="3" key="1">
    <citation type="journal article" date="2020" name="Appl. Environ. Microbiol.">
        <title>Medium-Chain Fatty Acid Synthesis by 'Candidatus Weimeria bifida' gen. nov., sp. nov., and 'Candidatus Pseudoramibacter fermentans' sp. nov.</title>
        <authorList>
            <person name="Scarborough M.J."/>
            <person name="Myers K.S."/>
            <person name="Donohue T.J."/>
            <person name="Noguera D.R."/>
        </authorList>
    </citation>
    <scope>NUCLEOTIDE SEQUENCE</scope>
    <source>
        <strain evidence="3">EUB1.1</strain>
    </source>
</reference>
<dbReference type="EMBL" id="VOGB01000004">
    <property type="protein sequence ID" value="MQM72431.1"/>
    <property type="molecule type" value="Genomic_DNA"/>
</dbReference>
<evidence type="ECO:0000256" key="1">
    <source>
        <dbReference type="SAM" id="Phobius"/>
    </source>
</evidence>
<organism evidence="3 4">
    <name type="scientific">Candidatus Pseudoramibacter fermentans</name>
    <dbReference type="NCBI Taxonomy" id="2594427"/>
    <lineage>
        <taxon>Bacteria</taxon>
        <taxon>Bacillati</taxon>
        <taxon>Bacillota</taxon>
        <taxon>Clostridia</taxon>
        <taxon>Eubacteriales</taxon>
        <taxon>Eubacteriaceae</taxon>
        <taxon>Pseudoramibacter</taxon>
    </lineage>
</organism>
<sequence length="287" mass="31421">MFRDEESLFKDQAYRYFLFGIFAIAVSIFLSDLILSEMAKYVKMSSDLRETLGEAFRLVVLMVVIFLGHMQGRIYASDRESFAYGLLTGLPILAIAAAQLVLSIVQADPGYFSHTKLIVSTITIYTLTGIFEELLFRGVVLNAFQDAFAAKRAGTIWVSLILSALAFGMMHLVNLASGQDVVGTLMQVIEATAVGLCFGAVYLRCRNIWVVVILHALTDLSRAIGTNAQTAVDAQNANVNAAASILSILPSLVILLGLTLFLLRKSKMEELVEERQEGGIEARPSLN</sequence>
<evidence type="ECO:0000313" key="4">
    <source>
        <dbReference type="Proteomes" id="UP000473648"/>
    </source>
</evidence>
<keyword evidence="3" id="KW-0378">Hydrolase</keyword>
<comment type="caution">
    <text evidence="3">The sequence shown here is derived from an EMBL/GenBank/DDBJ whole genome shotgun (WGS) entry which is preliminary data.</text>
</comment>
<feature type="transmembrane region" description="Helical" evidence="1">
    <location>
        <begin position="55"/>
        <end position="76"/>
    </location>
</feature>